<keyword evidence="2" id="KW-1185">Reference proteome</keyword>
<dbReference type="HOGENOM" id="CLU_2459106_0_0_1"/>
<dbReference type="InParanoid" id="M1CY14"/>
<evidence type="ECO:0000313" key="2">
    <source>
        <dbReference type="Proteomes" id="UP000011115"/>
    </source>
</evidence>
<organism evidence="1 2">
    <name type="scientific">Solanum tuberosum</name>
    <name type="common">Potato</name>
    <dbReference type="NCBI Taxonomy" id="4113"/>
    <lineage>
        <taxon>Eukaryota</taxon>
        <taxon>Viridiplantae</taxon>
        <taxon>Streptophyta</taxon>
        <taxon>Embryophyta</taxon>
        <taxon>Tracheophyta</taxon>
        <taxon>Spermatophyta</taxon>
        <taxon>Magnoliopsida</taxon>
        <taxon>eudicotyledons</taxon>
        <taxon>Gunneridae</taxon>
        <taxon>Pentapetalae</taxon>
        <taxon>asterids</taxon>
        <taxon>lamiids</taxon>
        <taxon>Solanales</taxon>
        <taxon>Solanaceae</taxon>
        <taxon>Solanoideae</taxon>
        <taxon>Solaneae</taxon>
        <taxon>Solanum</taxon>
    </lineage>
</organism>
<dbReference type="AlphaFoldDB" id="M1CY14"/>
<dbReference type="Gramene" id="PGSC0003DMT400077202">
    <property type="protein sequence ID" value="PGSC0003DMT400077202"/>
    <property type="gene ID" value="PGSC0003DMG402030024"/>
</dbReference>
<accession>M1CY14</accession>
<dbReference type="Proteomes" id="UP000011115">
    <property type="component" value="Unassembled WGS sequence"/>
</dbReference>
<name>M1CY14_SOLTU</name>
<dbReference type="EnsemblPlants" id="PGSC0003DMT400077202">
    <property type="protein sequence ID" value="PGSC0003DMT400077202"/>
    <property type="gene ID" value="PGSC0003DMG402030024"/>
</dbReference>
<proteinExistence type="predicted"/>
<evidence type="ECO:0000313" key="1">
    <source>
        <dbReference type="EnsemblPlants" id="PGSC0003DMT400077202"/>
    </source>
</evidence>
<reference evidence="1" key="2">
    <citation type="submission" date="2015-06" db="UniProtKB">
        <authorList>
            <consortium name="EnsemblPlants"/>
        </authorList>
    </citation>
    <scope>IDENTIFICATION</scope>
    <source>
        <strain evidence="1">DM1-3 516 R44</strain>
    </source>
</reference>
<protein>
    <submittedName>
        <fullName evidence="1">Retrofit</fullName>
    </submittedName>
</protein>
<dbReference type="PaxDb" id="4113-PGSC0003DMT400077202"/>
<reference evidence="2" key="1">
    <citation type="journal article" date="2011" name="Nature">
        <title>Genome sequence and analysis of the tuber crop potato.</title>
        <authorList>
            <consortium name="The Potato Genome Sequencing Consortium"/>
        </authorList>
    </citation>
    <scope>NUCLEOTIDE SEQUENCE [LARGE SCALE GENOMIC DNA]</scope>
    <source>
        <strain evidence="2">cv. DM1-3 516 R44</strain>
    </source>
</reference>
<sequence length="89" mass="10324">MGRGTKGFWDRQHGGIRESIFIKYNMASNIDSRGSNMITEVTFVMRTIPDKDTRKRSKINFMMIVGSKKGITKATNFFKKTIIRRTFVK</sequence>